<feature type="transmembrane region" description="Helical" evidence="1">
    <location>
        <begin position="89"/>
        <end position="107"/>
    </location>
</feature>
<keyword evidence="3" id="KW-1185">Reference proteome</keyword>
<organism evidence="2 3">
    <name type="scientific">Trifolium medium</name>
    <dbReference type="NCBI Taxonomy" id="97028"/>
    <lineage>
        <taxon>Eukaryota</taxon>
        <taxon>Viridiplantae</taxon>
        <taxon>Streptophyta</taxon>
        <taxon>Embryophyta</taxon>
        <taxon>Tracheophyta</taxon>
        <taxon>Spermatophyta</taxon>
        <taxon>Magnoliopsida</taxon>
        <taxon>eudicotyledons</taxon>
        <taxon>Gunneridae</taxon>
        <taxon>Pentapetalae</taxon>
        <taxon>rosids</taxon>
        <taxon>fabids</taxon>
        <taxon>Fabales</taxon>
        <taxon>Fabaceae</taxon>
        <taxon>Papilionoideae</taxon>
        <taxon>50 kb inversion clade</taxon>
        <taxon>NPAAA clade</taxon>
        <taxon>Hologalegina</taxon>
        <taxon>IRL clade</taxon>
        <taxon>Trifolieae</taxon>
        <taxon>Trifolium</taxon>
    </lineage>
</organism>
<gene>
    <name evidence="2" type="ORF">A2U01_0006767</name>
</gene>
<dbReference type="AlphaFoldDB" id="A0A392MFQ8"/>
<comment type="caution">
    <text evidence="2">The sequence shown here is derived from an EMBL/GenBank/DDBJ whole genome shotgun (WGS) entry which is preliminary data.</text>
</comment>
<keyword evidence="1" id="KW-0472">Membrane</keyword>
<protein>
    <submittedName>
        <fullName evidence="2">Cyclin-like F-box</fullName>
    </submittedName>
</protein>
<feature type="transmembrane region" description="Helical" evidence="1">
    <location>
        <begin position="65"/>
        <end position="83"/>
    </location>
</feature>
<evidence type="ECO:0000313" key="2">
    <source>
        <dbReference type="EMBL" id="MCH85915.1"/>
    </source>
</evidence>
<proteinExistence type="predicted"/>
<evidence type="ECO:0000313" key="3">
    <source>
        <dbReference type="Proteomes" id="UP000265520"/>
    </source>
</evidence>
<keyword evidence="1" id="KW-1133">Transmembrane helix</keyword>
<reference evidence="2 3" key="1">
    <citation type="journal article" date="2018" name="Front. Plant Sci.">
        <title>Red Clover (Trifolium pratense) and Zigzag Clover (T. medium) - A Picture of Genomic Similarities and Differences.</title>
        <authorList>
            <person name="Dluhosova J."/>
            <person name="Istvanek J."/>
            <person name="Nedelnik J."/>
            <person name="Repkova J."/>
        </authorList>
    </citation>
    <scope>NUCLEOTIDE SEQUENCE [LARGE SCALE GENOMIC DNA]</scope>
    <source>
        <strain evidence="3">cv. 10/8</strain>
        <tissue evidence="2">Leaf</tissue>
    </source>
</reference>
<dbReference type="Proteomes" id="UP000265520">
    <property type="component" value="Unassembled WGS sequence"/>
</dbReference>
<feature type="transmembrane region" description="Helical" evidence="1">
    <location>
        <begin position="36"/>
        <end position="53"/>
    </location>
</feature>
<feature type="transmembrane region" description="Helical" evidence="1">
    <location>
        <begin position="12"/>
        <end position="30"/>
    </location>
</feature>
<accession>A0A392MFQ8</accession>
<evidence type="ECO:0000256" key="1">
    <source>
        <dbReference type="SAM" id="Phobius"/>
    </source>
</evidence>
<feature type="non-terminal residue" evidence="2">
    <location>
        <position position="1"/>
    </location>
</feature>
<sequence>EEPTFMQVNDMVFMLNFLLMAFIYVEAFGIGDMRSVLILIHLLFLIDIRATVLKHPPGNGGLVQIVIMMVMACPVCVLLMLLISTITALIVFILWAVVIYTVVASRWKEIVEQMRGIRTAVANKF</sequence>
<dbReference type="EMBL" id="LXQA010009380">
    <property type="protein sequence ID" value="MCH85915.1"/>
    <property type="molecule type" value="Genomic_DNA"/>
</dbReference>
<name>A0A392MFQ8_9FABA</name>
<keyword evidence="1" id="KW-0812">Transmembrane</keyword>